<name>A0A1H5WZ92_9BACT</name>
<dbReference type="EMBL" id="FNVR01000011">
    <property type="protein sequence ID" value="SEG04653.1"/>
    <property type="molecule type" value="Genomic_DNA"/>
</dbReference>
<accession>A0A1H5WZ92</accession>
<evidence type="ECO:0000256" key="7">
    <source>
        <dbReference type="ARBA" id="ARBA00023136"/>
    </source>
</evidence>
<protein>
    <submittedName>
        <fullName evidence="9">Predicted PurR-regulated permease PerM</fullName>
    </submittedName>
</protein>
<evidence type="ECO:0000313" key="9">
    <source>
        <dbReference type="EMBL" id="SEG04653.1"/>
    </source>
</evidence>
<dbReference type="PANTHER" id="PTHR21716:SF53">
    <property type="entry name" value="PERMEASE PERM-RELATED"/>
    <property type="match status" value="1"/>
</dbReference>
<dbReference type="GO" id="GO:0055085">
    <property type="term" value="P:transmembrane transport"/>
    <property type="evidence" value="ECO:0007669"/>
    <property type="project" value="TreeGrafter"/>
</dbReference>
<evidence type="ECO:0000256" key="1">
    <source>
        <dbReference type="ARBA" id="ARBA00004651"/>
    </source>
</evidence>
<keyword evidence="7 8" id="KW-0472">Membrane</keyword>
<feature type="transmembrane region" description="Helical" evidence="8">
    <location>
        <begin position="315"/>
        <end position="341"/>
    </location>
</feature>
<dbReference type="STRING" id="1120964.GCA_001313265_04726"/>
<evidence type="ECO:0000313" key="10">
    <source>
        <dbReference type="Proteomes" id="UP000236736"/>
    </source>
</evidence>
<evidence type="ECO:0000256" key="6">
    <source>
        <dbReference type="ARBA" id="ARBA00022989"/>
    </source>
</evidence>
<keyword evidence="3" id="KW-0813">Transport</keyword>
<dbReference type="AlphaFoldDB" id="A0A1H5WZ92"/>
<feature type="transmembrane region" description="Helical" evidence="8">
    <location>
        <begin position="277"/>
        <end position="295"/>
    </location>
</feature>
<reference evidence="10" key="1">
    <citation type="submission" date="2016-10" db="EMBL/GenBank/DDBJ databases">
        <authorList>
            <person name="Varghese N."/>
            <person name="Submissions S."/>
        </authorList>
    </citation>
    <scope>NUCLEOTIDE SEQUENCE [LARGE SCALE GENOMIC DNA]</scope>
    <source>
        <strain evidence="10">DSM 17298</strain>
    </source>
</reference>
<feature type="transmembrane region" description="Helical" evidence="8">
    <location>
        <begin position="209"/>
        <end position="233"/>
    </location>
</feature>
<dbReference type="Proteomes" id="UP000236736">
    <property type="component" value="Unassembled WGS sequence"/>
</dbReference>
<evidence type="ECO:0000256" key="2">
    <source>
        <dbReference type="ARBA" id="ARBA00009773"/>
    </source>
</evidence>
<feature type="transmembrane region" description="Helical" evidence="8">
    <location>
        <begin position="59"/>
        <end position="84"/>
    </location>
</feature>
<feature type="transmembrane region" description="Helical" evidence="8">
    <location>
        <begin position="239"/>
        <end position="265"/>
    </location>
</feature>
<evidence type="ECO:0000256" key="5">
    <source>
        <dbReference type="ARBA" id="ARBA00022692"/>
    </source>
</evidence>
<feature type="transmembrane region" description="Helical" evidence="8">
    <location>
        <begin position="147"/>
        <end position="174"/>
    </location>
</feature>
<gene>
    <name evidence="9" type="ORF">SAMN03080598_02307</name>
</gene>
<comment type="subcellular location">
    <subcellularLocation>
        <location evidence="1">Cell membrane</location>
        <topology evidence="1">Multi-pass membrane protein</topology>
    </subcellularLocation>
</comment>
<evidence type="ECO:0000256" key="3">
    <source>
        <dbReference type="ARBA" id="ARBA00022448"/>
    </source>
</evidence>
<keyword evidence="10" id="KW-1185">Reference proteome</keyword>
<dbReference type="RefSeq" id="WP_103924964.1">
    <property type="nucleotide sequence ID" value="NZ_BBFN01000026.1"/>
</dbReference>
<feature type="transmembrane region" description="Helical" evidence="8">
    <location>
        <begin position="6"/>
        <end position="39"/>
    </location>
</feature>
<dbReference type="GO" id="GO:0005886">
    <property type="term" value="C:plasma membrane"/>
    <property type="evidence" value="ECO:0007669"/>
    <property type="project" value="UniProtKB-SubCell"/>
</dbReference>
<dbReference type="InterPro" id="IPR002549">
    <property type="entry name" value="AI-2E-like"/>
</dbReference>
<keyword evidence="6 8" id="KW-1133">Transmembrane helix</keyword>
<dbReference type="PANTHER" id="PTHR21716">
    <property type="entry name" value="TRANSMEMBRANE PROTEIN"/>
    <property type="match status" value="1"/>
</dbReference>
<dbReference type="Pfam" id="PF01594">
    <property type="entry name" value="AI-2E_transport"/>
    <property type="match status" value="1"/>
</dbReference>
<comment type="similarity">
    <text evidence="2">Belongs to the autoinducer-2 exporter (AI-2E) (TC 2.A.86) family.</text>
</comment>
<evidence type="ECO:0000256" key="4">
    <source>
        <dbReference type="ARBA" id="ARBA00022475"/>
    </source>
</evidence>
<sequence>MQRFFVYLVLLIAAFLLFGWYFSNVTLYLIISLILAALLRPLTNRIHDFHLVKQHIPRWLAILISYAAIILLIFLLSLMFLPLLNDQLLILSEMDLEGIYTQIQEPISRMERFLFRYQLLENKPGSLFEELKNSIIDFIKTFDFGGFISGLITLTSSLLIGVIAVAFITFFLLLENGLLRRNLLNLIPNAYFELSVATFTKVEKLLSNYLFGLLIQMLFIFSLASLGLTLAGVEYALTIALFAAVANLIPYAGPILGSVFGIVVGISTGTFGSDAEYTYFLFKILSVFAIVQLTDNIVLQPMIFSKTVKAHPLEIFVIIFVGAKIAGILGMIFAIPVYTIFRVSVMEFFRGYKSYRIFKIKATN</sequence>
<organism evidence="9 10">
    <name type="scientific">Algoriphagus boritolerans DSM 17298 = JCM 18970</name>
    <dbReference type="NCBI Taxonomy" id="1120964"/>
    <lineage>
        <taxon>Bacteria</taxon>
        <taxon>Pseudomonadati</taxon>
        <taxon>Bacteroidota</taxon>
        <taxon>Cytophagia</taxon>
        <taxon>Cytophagales</taxon>
        <taxon>Cyclobacteriaceae</taxon>
        <taxon>Algoriphagus</taxon>
    </lineage>
</organism>
<keyword evidence="4" id="KW-1003">Cell membrane</keyword>
<dbReference type="OrthoDB" id="9793390at2"/>
<proteinExistence type="inferred from homology"/>
<keyword evidence="5 8" id="KW-0812">Transmembrane</keyword>
<evidence type="ECO:0000256" key="8">
    <source>
        <dbReference type="SAM" id="Phobius"/>
    </source>
</evidence>